<dbReference type="InterPro" id="IPR015421">
    <property type="entry name" value="PyrdxlP-dep_Trfase_major"/>
</dbReference>
<name>A9BAU4_PROM4</name>
<dbReference type="CDD" id="cd06451">
    <property type="entry name" value="AGAT_like"/>
    <property type="match status" value="1"/>
</dbReference>
<evidence type="ECO:0000256" key="1">
    <source>
        <dbReference type="ARBA" id="ARBA00001933"/>
    </source>
</evidence>
<dbReference type="EC" id="2.6.1.44" evidence="11"/>
<dbReference type="AlphaFoldDB" id="A9BAU4"/>
<evidence type="ECO:0000256" key="2">
    <source>
        <dbReference type="ARBA" id="ARBA00009236"/>
    </source>
</evidence>
<dbReference type="Proteomes" id="UP000000788">
    <property type="component" value="Chromosome"/>
</dbReference>
<dbReference type="FunFam" id="3.90.1150.10:FF:000039">
    <property type="entry name" value="Serine--pyruvate aminotransferase"/>
    <property type="match status" value="1"/>
</dbReference>
<dbReference type="InterPro" id="IPR020578">
    <property type="entry name" value="Aminotrans_V_PyrdxlP_BS"/>
</dbReference>
<evidence type="ECO:0000256" key="4">
    <source>
        <dbReference type="ARBA" id="ARBA00022679"/>
    </source>
</evidence>
<proteinExistence type="inferred from homology"/>
<dbReference type="GO" id="GO:0019265">
    <property type="term" value="P:glycine biosynthetic process, by transamination of glyoxylate"/>
    <property type="evidence" value="ECO:0007669"/>
    <property type="project" value="TreeGrafter"/>
</dbReference>
<dbReference type="EMBL" id="CP000878">
    <property type="protein sequence ID" value="ABX08956.1"/>
    <property type="molecule type" value="Genomic_DNA"/>
</dbReference>
<dbReference type="GO" id="GO:0004760">
    <property type="term" value="F:L-serine-pyruvate transaminase activity"/>
    <property type="evidence" value="ECO:0007669"/>
    <property type="project" value="TreeGrafter"/>
</dbReference>
<dbReference type="Gene3D" id="3.90.1150.10">
    <property type="entry name" value="Aspartate Aminotransferase, domain 1"/>
    <property type="match status" value="1"/>
</dbReference>
<dbReference type="HOGENOM" id="CLU_027686_0_0_3"/>
<dbReference type="KEGG" id="pmj:P9211_10251"/>
<sequence length="366" mass="40502">MPERLLLGPGPSNSNPSVLKAISLQPVGHLDPFYINLMAEVQSLLRYCWQTKNRLTLPMSGTGSAAMEATIANVVEEGDTVLIGIKGYFGNRLADMAGRYRANVKTIEKDWGEAFTLDEIEAALIEHRPSVFALVHAETSTGVCQPMEGIGDLCRKYDCLLLLDTVTSLGGVPLFLDEWKVDLAYSCSQKGLSCPPGLGPFTINERAEAKLNRRSDKVPNWYLDISLLNKYWGSDRVYHHTAPVNMNFGMREALRLIHEEGLENSWARHRTNAESLWNGLEDLGLELHVDKDIRLATLTTVRIPSGVDGKAFTSHLLNNFGIEIGGGLGSLAGNVWRIGLMGYNSKVENVEKILEIFDSELPKFKS</sequence>
<dbReference type="InterPro" id="IPR000192">
    <property type="entry name" value="Aminotrans_V_dom"/>
</dbReference>
<dbReference type="PIRSF" id="PIRSF000524">
    <property type="entry name" value="SPT"/>
    <property type="match status" value="1"/>
</dbReference>
<evidence type="ECO:0000256" key="8">
    <source>
        <dbReference type="RuleBase" id="RU004075"/>
    </source>
</evidence>
<dbReference type="SUPFAM" id="SSF53383">
    <property type="entry name" value="PLP-dependent transferases"/>
    <property type="match status" value="1"/>
</dbReference>
<evidence type="ECO:0000256" key="6">
    <source>
        <dbReference type="PIRSR" id="PIRSR000524-1"/>
    </source>
</evidence>
<feature type="modified residue" description="N6-(pyridoxal phosphate)lysine" evidence="7">
    <location>
        <position position="190"/>
    </location>
</feature>
<dbReference type="STRING" id="93059.P9211_10251"/>
<evidence type="ECO:0000256" key="5">
    <source>
        <dbReference type="ARBA" id="ARBA00022898"/>
    </source>
</evidence>
<dbReference type="Gene3D" id="3.40.640.10">
    <property type="entry name" value="Type I PLP-dependent aspartate aminotransferase-like (Major domain)"/>
    <property type="match status" value="1"/>
</dbReference>
<evidence type="ECO:0000256" key="7">
    <source>
        <dbReference type="PIRSR" id="PIRSR000524-50"/>
    </source>
</evidence>
<comment type="similarity">
    <text evidence="2 8">Belongs to the class-V pyridoxal-phosphate-dependent aminotransferase family.</text>
</comment>
<dbReference type="InterPro" id="IPR015424">
    <property type="entry name" value="PyrdxlP-dep_Trfase"/>
</dbReference>
<keyword evidence="11" id="KW-0670">Pyruvate</keyword>
<dbReference type="InterPro" id="IPR024169">
    <property type="entry name" value="SP_NH2Trfase/AEP_transaminase"/>
</dbReference>
<keyword evidence="4 11" id="KW-0808">Transferase</keyword>
<evidence type="ECO:0000259" key="10">
    <source>
        <dbReference type="Pfam" id="PF00266"/>
    </source>
</evidence>
<gene>
    <name evidence="11" type="primary">spt</name>
    <name evidence="11" type="synonym">agt</name>
    <name evidence="11" type="ordered locus">P9211_10251</name>
</gene>
<dbReference type="PROSITE" id="PS00595">
    <property type="entry name" value="AA_TRANSFER_CLASS_5"/>
    <property type="match status" value="1"/>
</dbReference>
<dbReference type="Pfam" id="PF00266">
    <property type="entry name" value="Aminotran_5"/>
    <property type="match status" value="1"/>
</dbReference>
<dbReference type="GO" id="GO:0008453">
    <property type="term" value="F:alanine-glyoxylate transaminase activity"/>
    <property type="evidence" value="ECO:0007669"/>
    <property type="project" value="UniProtKB-EC"/>
</dbReference>
<keyword evidence="12" id="KW-1185">Reference proteome</keyword>
<organism evidence="11 12">
    <name type="scientific">Prochlorococcus marinus (strain MIT 9211)</name>
    <dbReference type="NCBI Taxonomy" id="93059"/>
    <lineage>
        <taxon>Bacteria</taxon>
        <taxon>Bacillati</taxon>
        <taxon>Cyanobacteriota</taxon>
        <taxon>Cyanophyceae</taxon>
        <taxon>Synechococcales</taxon>
        <taxon>Prochlorococcaceae</taxon>
        <taxon>Prochlorococcus</taxon>
    </lineage>
</organism>
<evidence type="ECO:0000313" key="12">
    <source>
        <dbReference type="Proteomes" id="UP000000788"/>
    </source>
</evidence>
<reference evidence="11 12" key="1">
    <citation type="journal article" date="2007" name="PLoS Genet.">
        <title>Patterns and implications of gene gain and loss in the evolution of Prochlorococcus.</title>
        <authorList>
            <person name="Kettler G.C."/>
            <person name="Martiny A.C."/>
            <person name="Huang K."/>
            <person name="Zucker J."/>
            <person name="Coleman M.L."/>
            <person name="Rodrigue S."/>
            <person name="Chen F."/>
            <person name="Lapidus A."/>
            <person name="Ferriera S."/>
            <person name="Johnson J."/>
            <person name="Steglich C."/>
            <person name="Church G.M."/>
            <person name="Richardson P."/>
            <person name="Chisholm S.W."/>
        </authorList>
    </citation>
    <scope>NUCLEOTIDE SEQUENCE [LARGE SCALE GENOMIC DNA]</scope>
    <source>
        <strain evidence="12">MIT 9211</strain>
    </source>
</reference>
<keyword evidence="5 7" id="KW-0663">Pyridoxal phosphate</keyword>
<accession>A9BAU4</accession>
<evidence type="ECO:0000256" key="9">
    <source>
        <dbReference type="RuleBase" id="RU004504"/>
    </source>
</evidence>
<feature type="binding site" evidence="6">
    <location>
        <position position="337"/>
    </location>
    <ligand>
        <name>substrate</name>
    </ligand>
</feature>
<dbReference type="InterPro" id="IPR015422">
    <property type="entry name" value="PyrdxlP-dep_Trfase_small"/>
</dbReference>
<dbReference type="PANTHER" id="PTHR21152">
    <property type="entry name" value="AMINOTRANSFERASE CLASS V"/>
    <property type="match status" value="1"/>
</dbReference>
<dbReference type="FunFam" id="3.40.640.10:FF:000027">
    <property type="entry name" value="Serine--pyruvate aminotransferase, mitochondrial"/>
    <property type="match status" value="1"/>
</dbReference>
<keyword evidence="3 11" id="KW-0032">Aminotransferase</keyword>
<dbReference type="PANTHER" id="PTHR21152:SF40">
    <property type="entry name" value="ALANINE--GLYOXYLATE AMINOTRANSFERASE"/>
    <property type="match status" value="1"/>
</dbReference>
<comment type="cofactor">
    <cofactor evidence="1 7 9">
        <name>pyridoxal 5'-phosphate</name>
        <dbReference type="ChEBI" id="CHEBI:597326"/>
    </cofactor>
</comment>
<evidence type="ECO:0000313" key="11">
    <source>
        <dbReference type="EMBL" id="ABX08956.1"/>
    </source>
</evidence>
<dbReference type="eggNOG" id="COG0075">
    <property type="taxonomic scope" value="Bacteria"/>
</dbReference>
<feature type="domain" description="Aminotransferase class V" evidence="10">
    <location>
        <begin position="36"/>
        <end position="350"/>
    </location>
</feature>
<protein>
    <submittedName>
        <fullName evidence="11">Serine:pyruvate/alanine:glyoxylate aminotransferase</fullName>
        <ecNumber evidence="11">2.6.1.44</ecNumber>
    </submittedName>
</protein>
<evidence type="ECO:0000256" key="3">
    <source>
        <dbReference type="ARBA" id="ARBA00022576"/>
    </source>
</evidence>